<dbReference type="OrthoDB" id="340681at2759"/>
<gene>
    <name evidence="2" type="ORF">HG537_0A07900</name>
</gene>
<evidence type="ECO:0000256" key="1">
    <source>
        <dbReference type="SAM" id="MobiDB-lite"/>
    </source>
</evidence>
<sequence>MSSENQLFVTDDEDRQPEESIPEEPLRVPEEIHDNEPIEQGDDPVMQEFALNIAGRDELLHVLQYANKAKKIGNRIADHPFIGACRYKPKSCVWELDIPVDDGAFFNKQRAEDNWGKADVQTLRGVGVGNSGQYAGFVSDGQVYLVPVDKVAQLRPFFKYIDKASLDRKQEDAKRNVNPASQKSQVVTMSVKSANDPTQHRLAGALLAHKVAEEEEPTELAWVENTFEHFKESIVEEANSHELKPLGDEKNYEENLL</sequence>
<dbReference type="GO" id="GO:0042797">
    <property type="term" value="P:tRNA transcription by RNA polymerase III"/>
    <property type="evidence" value="ECO:0007669"/>
    <property type="project" value="TreeGrafter"/>
</dbReference>
<dbReference type="PANTHER" id="PTHR12069">
    <property type="entry name" value="DNA-DIRECTED RNA POLYMERASES III 80 KDA POLYPEPTIDE RNA POLYMERASE III SUBUNIT 5"/>
    <property type="match status" value="1"/>
</dbReference>
<dbReference type="PANTHER" id="PTHR12069:SF0">
    <property type="entry name" value="DNA-DIRECTED RNA POLYMERASE III SUBUNIT RPC5"/>
    <property type="match status" value="1"/>
</dbReference>
<keyword evidence="3" id="KW-1185">Reference proteome</keyword>
<evidence type="ECO:0000313" key="3">
    <source>
        <dbReference type="Proteomes" id="UP000510647"/>
    </source>
</evidence>
<reference evidence="2 3" key="1">
    <citation type="submission" date="2020-06" db="EMBL/GenBank/DDBJ databases">
        <title>The yeast mating-type switching endonuclease HO is a domesticated member of an unorthodox homing genetic element family.</title>
        <authorList>
            <person name="Coughlan A.Y."/>
            <person name="Lombardi L."/>
            <person name="Braun-Galleani S."/>
            <person name="Martos A.R."/>
            <person name="Galeote V."/>
            <person name="Bigey F."/>
            <person name="Dequin S."/>
            <person name="Byrne K.P."/>
            <person name="Wolfe K.H."/>
        </authorList>
    </citation>
    <scope>NUCLEOTIDE SEQUENCE [LARGE SCALE GENOMIC DNA]</scope>
    <source>
        <strain evidence="2 3">CBS2947</strain>
    </source>
</reference>
<feature type="compositionally biased region" description="Acidic residues" evidence="1">
    <location>
        <begin position="10"/>
        <end position="22"/>
    </location>
</feature>
<proteinExistence type="predicted"/>
<dbReference type="Pfam" id="PF04801">
    <property type="entry name" value="RPC5"/>
    <property type="match status" value="1"/>
</dbReference>
<feature type="region of interest" description="Disordered" evidence="1">
    <location>
        <begin position="1"/>
        <end position="30"/>
    </location>
</feature>
<organism evidence="2 3">
    <name type="scientific">Torulaspora globosa</name>
    <dbReference type="NCBI Taxonomy" id="48254"/>
    <lineage>
        <taxon>Eukaryota</taxon>
        <taxon>Fungi</taxon>
        <taxon>Dikarya</taxon>
        <taxon>Ascomycota</taxon>
        <taxon>Saccharomycotina</taxon>
        <taxon>Saccharomycetes</taxon>
        <taxon>Saccharomycetales</taxon>
        <taxon>Saccharomycetaceae</taxon>
        <taxon>Torulaspora</taxon>
    </lineage>
</organism>
<dbReference type="Proteomes" id="UP000510647">
    <property type="component" value="Chromosome 1"/>
</dbReference>
<accession>A0A7H9HMM7</accession>
<name>A0A7H9HMM7_9SACH</name>
<dbReference type="AlphaFoldDB" id="A0A7H9HMM7"/>
<evidence type="ECO:0008006" key="4">
    <source>
        <dbReference type="Google" id="ProtNLM"/>
    </source>
</evidence>
<protein>
    <recommendedName>
        <fullName evidence="4">DNA-directed RNA polymerase III subunit RPC5</fullName>
    </recommendedName>
</protein>
<evidence type="ECO:0000313" key="2">
    <source>
        <dbReference type="EMBL" id="QLQ78543.1"/>
    </source>
</evidence>
<dbReference type="InterPro" id="IPR006886">
    <property type="entry name" value="RNA_pol_III_Rpc5"/>
</dbReference>
<dbReference type="EMBL" id="CP059267">
    <property type="protein sequence ID" value="QLQ78543.1"/>
    <property type="molecule type" value="Genomic_DNA"/>
</dbReference>
<dbReference type="GO" id="GO:0005666">
    <property type="term" value="C:RNA polymerase III complex"/>
    <property type="evidence" value="ECO:0007669"/>
    <property type="project" value="TreeGrafter"/>
</dbReference>